<dbReference type="Gene3D" id="3.40.50.1240">
    <property type="entry name" value="Phosphoglycerate mutase-like"/>
    <property type="match status" value="1"/>
</dbReference>
<dbReference type="EMBL" id="WOSY01000001">
    <property type="protein sequence ID" value="NHN87128.1"/>
    <property type="molecule type" value="Genomic_DNA"/>
</dbReference>
<dbReference type="InterPro" id="IPR013078">
    <property type="entry name" value="His_Pase_superF_clade-1"/>
</dbReference>
<evidence type="ECO:0000313" key="1">
    <source>
        <dbReference type="EMBL" id="NHN87128.1"/>
    </source>
</evidence>
<dbReference type="RefSeq" id="WP_173568428.1">
    <property type="nucleotide sequence ID" value="NZ_WOSY01000001.1"/>
</dbReference>
<evidence type="ECO:0000313" key="2">
    <source>
        <dbReference type="Proteomes" id="UP000631653"/>
    </source>
</evidence>
<organism evidence="1 2">
    <name type="scientific">Acetobacter conturbans</name>
    <dbReference type="NCBI Taxonomy" id="1737472"/>
    <lineage>
        <taxon>Bacteria</taxon>
        <taxon>Pseudomonadati</taxon>
        <taxon>Pseudomonadota</taxon>
        <taxon>Alphaproteobacteria</taxon>
        <taxon>Acetobacterales</taxon>
        <taxon>Acetobacteraceae</taxon>
        <taxon>Acetobacter</taxon>
    </lineage>
</organism>
<dbReference type="Proteomes" id="UP000631653">
    <property type="component" value="Unassembled WGS sequence"/>
</dbReference>
<name>A0ABX0JUF3_9PROT</name>
<sequence length="172" mass="18819">MSLTLTCFTLAVGAAAKKGVMTSCVEMPDSVEWNIPSGTVILCADTLAHELPKQYPALVRGVAALRGQDFGLWEGRSLKSLSPEELLSLTRDIAFVPPGGESRIQFFERVKTWFYGLPEHQPSAVIMAGPAVMRALVLSVLGCPPETATRLDIESGSHFMLTRHGHWRLRLT</sequence>
<reference evidence="1 2" key="1">
    <citation type="journal article" date="2020" name="Int. J. Syst. Evol. Microbiol.">
        <title>Novel acetic acid bacteria from cider fermentations: Acetobacter conturbans sp. nov. and Acetobacter fallax sp. nov.</title>
        <authorList>
            <person name="Sombolestani A.S."/>
            <person name="Cleenwerck I."/>
            <person name="Cnockaert M."/>
            <person name="Borremans W."/>
            <person name="Wieme A.D."/>
            <person name="De Vuyst L."/>
            <person name="Vandamme P."/>
        </authorList>
    </citation>
    <scope>NUCLEOTIDE SEQUENCE [LARGE SCALE GENOMIC DNA]</scope>
    <source>
        <strain evidence="1 2">LMG 1627</strain>
    </source>
</reference>
<proteinExistence type="predicted"/>
<protein>
    <recommendedName>
        <fullName evidence="3">Phosphoglycerate mutase</fullName>
    </recommendedName>
</protein>
<gene>
    <name evidence="1" type="ORF">GOB81_00550</name>
</gene>
<keyword evidence="2" id="KW-1185">Reference proteome</keyword>
<comment type="caution">
    <text evidence="1">The sequence shown here is derived from an EMBL/GenBank/DDBJ whole genome shotgun (WGS) entry which is preliminary data.</text>
</comment>
<dbReference type="Pfam" id="PF00300">
    <property type="entry name" value="His_Phos_1"/>
    <property type="match status" value="1"/>
</dbReference>
<dbReference type="SUPFAM" id="SSF53254">
    <property type="entry name" value="Phosphoglycerate mutase-like"/>
    <property type="match status" value="1"/>
</dbReference>
<dbReference type="InterPro" id="IPR029033">
    <property type="entry name" value="His_PPase_superfam"/>
</dbReference>
<accession>A0ABX0JUF3</accession>
<evidence type="ECO:0008006" key="3">
    <source>
        <dbReference type="Google" id="ProtNLM"/>
    </source>
</evidence>